<protein>
    <recommendedName>
        <fullName evidence="4">Gliding motility-associated C-terminal domain-containing protein</fullName>
    </recommendedName>
</protein>
<dbReference type="OrthoDB" id="1123245at2"/>
<dbReference type="NCBIfam" id="TIGR04131">
    <property type="entry name" value="Bac_Flav_CTERM"/>
    <property type="match status" value="1"/>
</dbReference>
<evidence type="ECO:0000313" key="3">
    <source>
        <dbReference type="Proteomes" id="UP000002772"/>
    </source>
</evidence>
<dbReference type="Proteomes" id="UP000002772">
    <property type="component" value="Unassembled WGS sequence"/>
</dbReference>
<dbReference type="InterPro" id="IPR035986">
    <property type="entry name" value="PKD_dom_sf"/>
</dbReference>
<dbReference type="HOGENOM" id="CLU_079879_0_0_10"/>
<proteinExistence type="predicted"/>
<dbReference type="AlphaFoldDB" id="F8NAS4"/>
<accession>F8NAS4</accession>
<feature type="chain" id="PRO_5003375914" description="Gliding motility-associated C-terminal domain-containing protein" evidence="1">
    <location>
        <begin position="25"/>
        <end position="241"/>
    </location>
</feature>
<dbReference type="RefSeq" id="WP_007574122.1">
    <property type="nucleotide sequence ID" value="NZ_BPTS01000001.1"/>
</dbReference>
<dbReference type="SUPFAM" id="SSF49299">
    <property type="entry name" value="PKD domain"/>
    <property type="match status" value="1"/>
</dbReference>
<evidence type="ECO:0000256" key="1">
    <source>
        <dbReference type="SAM" id="SignalP"/>
    </source>
</evidence>
<name>F8NAS4_9BACT</name>
<dbReference type="eggNOG" id="COG3291">
    <property type="taxonomic scope" value="Bacteria"/>
</dbReference>
<feature type="signal peptide" evidence="1">
    <location>
        <begin position="1"/>
        <end position="24"/>
    </location>
</feature>
<keyword evidence="3" id="KW-1185">Reference proteome</keyword>
<organism evidence="2 3">
    <name type="scientific">Hallella multisaccharivorax DSM 17128</name>
    <dbReference type="NCBI Taxonomy" id="688246"/>
    <lineage>
        <taxon>Bacteria</taxon>
        <taxon>Pseudomonadati</taxon>
        <taxon>Bacteroidota</taxon>
        <taxon>Bacteroidia</taxon>
        <taxon>Bacteroidales</taxon>
        <taxon>Prevotellaceae</taxon>
        <taxon>Hallella</taxon>
    </lineage>
</organism>
<keyword evidence="1" id="KW-0732">Signal</keyword>
<dbReference type="Pfam" id="PF13585">
    <property type="entry name" value="CHU_C"/>
    <property type="match status" value="1"/>
</dbReference>
<evidence type="ECO:0008006" key="4">
    <source>
        <dbReference type="Google" id="ProtNLM"/>
    </source>
</evidence>
<dbReference type="EMBL" id="GL945017">
    <property type="protein sequence ID" value="EGN56822.1"/>
    <property type="molecule type" value="Genomic_DNA"/>
</dbReference>
<dbReference type="STRING" id="688246.Premu_1394"/>
<reference evidence="3" key="1">
    <citation type="journal article" date="2011" name="Stand. Genomic Sci.">
        <title>Non-contiguous finished genome sequence of the opportunistic oral pathogen Prevotella multisaccharivorax type strain (PPPA20).</title>
        <authorList>
            <person name="Pati A."/>
            <person name="Gronow S."/>
            <person name="Lu M."/>
            <person name="Lapidus A."/>
            <person name="Nolan M."/>
            <person name="Lucas S."/>
            <person name="Hammon N."/>
            <person name="Deshpande S."/>
            <person name="Cheng J.F."/>
            <person name="Tapia R."/>
            <person name="Han C."/>
            <person name="Goodwin L."/>
            <person name="Pitluck S."/>
            <person name="Liolios K."/>
            <person name="Pagani I."/>
            <person name="Mavromatis K."/>
            <person name="Mikhailova N."/>
            <person name="Huntemann M."/>
            <person name="Chen A."/>
            <person name="Palaniappan K."/>
            <person name="Land M."/>
            <person name="Hauser L."/>
            <person name="Detter J.C."/>
            <person name="Brambilla E.M."/>
            <person name="Rohde M."/>
            <person name="Goker M."/>
            <person name="Woyke T."/>
            <person name="Bristow J."/>
            <person name="Eisen J.A."/>
            <person name="Markowitz V."/>
            <person name="Hugenholtz P."/>
            <person name="Kyrpides N.C."/>
            <person name="Klenk H.P."/>
            <person name="Ivanova N."/>
        </authorList>
    </citation>
    <scope>NUCLEOTIDE SEQUENCE [LARGE SCALE GENOMIC DNA]</scope>
    <source>
        <strain evidence="3">DSM 17128</strain>
    </source>
</reference>
<gene>
    <name evidence="2" type="ORF">Premu_1394</name>
</gene>
<dbReference type="InterPro" id="IPR026341">
    <property type="entry name" value="T9SS_type_B"/>
</dbReference>
<sequence>MKAQLAFIMSVMVLSAMRVLGQSAIPAISPSMTYTDSEGSEHAGSTSVSESAPLTVSFTSGATETDGWTAHYEWHVYRQGKRDNPYMIRYDENTYFTFTESGSHLIELWATFTQGNDTVSYTDEYWNTGATPLSVSIYESKLEFPNAFSPNGDGINDIYKAKNGYKSIVEFHATIFNRWGQKLYSWDDPAGGWDGKFNGKDVKQGVYFVLVKARGADGRKFNIKRDVNLLRGYTETDTTSN</sequence>
<evidence type="ECO:0000313" key="2">
    <source>
        <dbReference type="EMBL" id="EGN56822.1"/>
    </source>
</evidence>